<name>A0ABU5E9F4_9PROT</name>
<protein>
    <submittedName>
        <fullName evidence="1">Uncharacterized protein</fullName>
    </submittedName>
</protein>
<dbReference type="EMBL" id="JAXCLW010000002">
    <property type="protein sequence ID" value="MDY0882547.1"/>
    <property type="molecule type" value="Genomic_DNA"/>
</dbReference>
<comment type="caution">
    <text evidence="1">The sequence shown here is derived from an EMBL/GenBank/DDBJ whole genome shotgun (WGS) entry which is preliminary data.</text>
</comment>
<proteinExistence type="predicted"/>
<evidence type="ECO:0000313" key="2">
    <source>
        <dbReference type="Proteomes" id="UP001279642"/>
    </source>
</evidence>
<reference evidence="1 2" key="1">
    <citation type="journal article" date="2016" name="Antonie Van Leeuwenhoek">
        <title>Dongia soli sp. nov., isolated from soil from Dokdo, Korea.</title>
        <authorList>
            <person name="Kim D.U."/>
            <person name="Lee H."/>
            <person name="Kim H."/>
            <person name="Kim S.G."/>
            <person name="Ka J.O."/>
        </authorList>
    </citation>
    <scope>NUCLEOTIDE SEQUENCE [LARGE SCALE GENOMIC DNA]</scope>
    <source>
        <strain evidence="1 2">D78</strain>
    </source>
</reference>
<dbReference type="Proteomes" id="UP001279642">
    <property type="component" value="Unassembled WGS sequence"/>
</dbReference>
<accession>A0ABU5E9F4</accession>
<sequence length="282" mass="31928">MLGIVAFILGEQFIQVQLIESQVDRNVIRRAAVSLQDRKLAFEAARRDAALAIHQVPKVALSRQIRRERGRRVGRQFHVEDAEYIAQLVGRNSDWSLNPFEVEWFSHCAGEIQLRGMAPKRKSCAERNGRIAHRGEGLGLSFQPDVRIVIGTVSLDFHQSIITSRSNGDIIQSDLQNMVAICLVGDETIPQDKIQQGRKLPPIFRYDRQAAFLIRLRTSRSRFEAPVSDTLGVPLKDQRGFRDRKMLIAQNAGQKRFSIDFCAHVLDTKHVGRTAPLRIGKT</sequence>
<keyword evidence="2" id="KW-1185">Reference proteome</keyword>
<gene>
    <name evidence="1" type="ORF">SMD27_06810</name>
</gene>
<evidence type="ECO:0000313" key="1">
    <source>
        <dbReference type="EMBL" id="MDY0882547.1"/>
    </source>
</evidence>
<organism evidence="1 2">
    <name type="scientific">Dongia soli</name>
    <dbReference type="NCBI Taxonomy" id="600628"/>
    <lineage>
        <taxon>Bacteria</taxon>
        <taxon>Pseudomonadati</taxon>
        <taxon>Pseudomonadota</taxon>
        <taxon>Alphaproteobacteria</taxon>
        <taxon>Rhodospirillales</taxon>
        <taxon>Dongiaceae</taxon>
        <taxon>Dongia</taxon>
    </lineage>
</organism>